<accession>A0ABD3R138</accession>
<dbReference type="Proteomes" id="UP001530400">
    <property type="component" value="Unassembled WGS sequence"/>
</dbReference>
<evidence type="ECO:0000313" key="1">
    <source>
        <dbReference type="EMBL" id="KAL3805506.1"/>
    </source>
</evidence>
<proteinExistence type="predicted"/>
<dbReference type="EMBL" id="JALLPJ020000002">
    <property type="protein sequence ID" value="KAL3805506.1"/>
    <property type="molecule type" value="Genomic_DNA"/>
</dbReference>
<gene>
    <name evidence="1" type="ORF">ACHAWO_003016</name>
</gene>
<comment type="caution">
    <text evidence="1">The sequence shown here is derived from an EMBL/GenBank/DDBJ whole genome shotgun (WGS) entry which is preliminary data.</text>
</comment>
<reference evidence="1 2" key="1">
    <citation type="submission" date="2024-10" db="EMBL/GenBank/DDBJ databases">
        <title>Updated reference genomes for cyclostephanoid diatoms.</title>
        <authorList>
            <person name="Roberts W.R."/>
            <person name="Alverson A.J."/>
        </authorList>
    </citation>
    <scope>NUCLEOTIDE SEQUENCE [LARGE SCALE GENOMIC DNA]</scope>
    <source>
        <strain evidence="1 2">AJA010-31</strain>
    </source>
</reference>
<organism evidence="1 2">
    <name type="scientific">Cyclotella atomus</name>
    <dbReference type="NCBI Taxonomy" id="382360"/>
    <lineage>
        <taxon>Eukaryota</taxon>
        <taxon>Sar</taxon>
        <taxon>Stramenopiles</taxon>
        <taxon>Ochrophyta</taxon>
        <taxon>Bacillariophyta</taxon>
        <taxon>Coscinodiscophyceae</taxon>
        <taxon>Thalassiosirophycidae</taxon>
        <taxon>Stephanodiscales</taxon>
        <taxon>Stephanodiscaceae</taxon>
        <taxon>Cyclotella</taxon>
    </lineage>
</organism>
<evidence type="ECO:0000313" key="2">
    <source>
        <dbReference type="Proteomes" id="UP001530400"/>
    </source>
</evidence>
<sequence>MKDLQSNFDKKLADVKSKLFKVERELIESKGKNKSMEKKISVLQMKFKSHLLNESINSDAQVPDGTIKVSGAGIVQVNGLYIEHGKRDGVPQYVKTGIWDGSDVIFKLLRDDGWYILMYISIVDPDIAFYVHTNDDDTPPKKAGKMTMKV</sequence>
<name>A0ABD3R138_9STRA</name>
<keyword evidence="2" id="KW-1185">Reference proteome</keyword>
<dbReference type="AlphaFoldDB" id="A0ABD3R138"/>
<protein>
    <submittedName>
        <fullName evidence="1">Uncharacterized protein</fullName>
    </submittedName>
</protein>